<sequence length="206" mass="21649">MSRILFDLFEQTGWWRADGDGRVRRAQRAAATDGEALLRAGSEGRADGENMSLSNGQERGWRPAKIGCSGAKKRWRPSGGGETGKGQRAAGSERRAACGVFVVGGAWAAGSGRRVACAVKGQAARRALGVAGGVPLLSRMCCKRSEGVDWVLAVISAYIAGSTDARGAGNDYTPRGGGMRRPRRALGSGWAVRLDMPAGDQWVPTC</sequence>
<protein>
    <submittedName>
        <fullName evidence="2">Uncharacterized protein</fullName>
    </submittedName>
</protein>
<comment type="caution">
    <text evidence="2">The sequence shown here is derived from an EMBL/GenBank/DDBJ whole genome shotgun (WGS) entry which is preliminary data.</text>
</comment>
<feature type="region of interest" description="Disordered" evidence="1">
    <location>
        <begin position="68"/>
        <end position="89"/>
    </location>
</feature>
<keyword evidence="3" id="KW-1185">Reference proteome</keyword>
<reference evidence="2" key="1">
    <citation type="submission" date="2023-03" db="EMBL/GenBank/DDBJ databases">
        <title>Massive genome expansion in bonnet fungi (Mycena s.s.) driven by repeated elements and novel gene families across ecological guilds.</title>
        <authorList>
            <consortium name="Lawrence Berkeley National Laboratory"/>
            <person name="Harder C.B."/>
            <person name="Miyauchi S."/>
            <person name="Viragh M."/>
            <person name="Kuo A."/>
            <person name="Thoen E."/>
            <person name="Andreopoulos B."/>
            <person name="Lu D."/>
            <person name="Skrede I."/>
            <person name="Drula E."/>
            <person name="Henrissat B."/>
            <person name="Morin E."/>
            <person name="Kohler A."/>
            <person name="Barry K."/>
            <person name="LaButti K."/>
            <person name="Morin E."/>
            <person name="Salamov A."/>
            <person name="Lipzen A."/>
            <person name="Mereny Z."/>
            <person name="Hegedus B."/>
            <person name="Baldrian P."/>
            <person name="Stursova M."/>
            <person name="Weitz H."/>
            <person name="Taylor A."/>
            <person name="Grigoriev I.V."/>
            <person name="Nagy L.G."/>
            <person name="Martin F."/>
            <person name="Kauserud H."/>
        </authorList>
    </citation>
    <scope>NUCLEOTIDE SEQUENCE</scope>
    <source>
        <strain evidence="2">9144</strain>
    </source>
</reference>
<dbReference type="EMBL" id="JARJCW010000199">
    <property type="protein sequence ID" value="KAJ7187456.1"/>
    <property type="molecule type" value="Genomic_DNA"/>
</dbReference>
<gene>
    <name evidence="2" type="ORF">GGX14DRAFT_611433</name>
</gene>
<evidence type="ECO:0000313" key="2">
    <source>
        <dbReference type="EMBL" id="KAJ7187456.1"/>
    </source>
</evidence>
<organism evidence="2 3">
    <name type="scientific">Mycena pura</name>
    <dbReference type="NCBI Taxonomy" id="153505"/>
    <lineage>
        <taxon>Eukaryota</taxon>
        <taxon>Fungi</taxon>
        <taxon>Dikarya</taxon>
        <taxon>Basidiomycota</taxon>
        <taxon>Agaricomycotina</taxon>
        <taxon>Agaricomycetes</taxon>
        <taxon>Agaricomycetidae</taxon>
        <taxon>Agaricales</taxon>
        <taxon>Marasmiineae</taxon>
        <taxon>Mycenaceae</taxon>
        <taxon>Mycena</taxon>
    </lineage>
</organism>
<accession>A0AAD6UNV5</accession>
<name>A0AAD6UNV5_9AGAR</name>
<evidence type="ECO:0000313" key="3">
    <source>
        <dbReference type="Proteomes" id="UP001219525"/>
    </source>
</evidence>
<proteinExistence type="predicted"/>
<feature type="non-terminal residue" evidence="2">
    <location>
        <position position="206"/>
    </location>
</feature>
<dbReference type="AlphaFoldDB" id="A0AAD6UNV5"/>
<evidence type="ECO:0000256" key="1">
    <source>
        <dbReference type="SAM" id="MobiDB-lite"/>
    </source>
</evidence>
<dbReference type="Proteomes" id="UP001219525">
    <property type="component" value="Unassembled WGS sequence"/>
</dbReference>